<proteinExistence type="predicted"/>
<feature type="coiled-coil region" evidence="1">
    <location>
        <begin position="35"/>
        <end position="87"/>
    </location>
</feature>
<reference evidence="2 3" key="1">
    <citation type="submission" date="2016-03" db="EMBL/GenBank/DDBJ databases">
        <title>Complete genome sequence of Thermococcus profundus strain DT5432.</title>
        <authorList>
            <person name="Oger P.M."/>
        </authorList>
    </citation>
    <scope>NUCLEOTIDE SEQUENCE [LARGE SCALE GENOMIC DNA]</scope>
    <source>
        <strain evidence="2 3">DT 5432</strain>
    </source>
</reference>
<dbReference type="Proteomes" id="UP000250179">
    <property type="component" value="Chromosome"/>
</dbReference>
<dbReference type="KEGG" id="tprf:A3L09_08460"/>
<dbReference type="AlphaFoldDB" id="A0A2Z2MCM2"/>
<gene>
    <name evidence="2" type="ORF">A3L09_08460</name>
</gene>
<sequence length="164" mass="18455">MGKETSVWEKLELLIPGFHGYKKKELLREDDRLVRAKVAEMLAGARRELERALQRCAMVNCSQLTSIDSLRKRLVMLEGKVKHAEAGYAGYFDRVKVKEKEIEKLIEHDTKMIELAEGIKELAGSISSAVADPARLGAAVLELDDRLVQFEGTFDERAAILRGE</sequence>
<dbReference type="OrthoDB" id="10147at2157"/>
<keyword evidence="1" id="KW-0175">Coiled coil</keyword>
<evidence type="ECO:0000256" key="1">
    <source>
        <dbReference type="SAM" id="Coils"/>
    </source>
</evidence>
<dbReference type="GeneID" id="33320443"/>
<name>A0A2Z2MCM2_THEPR</name>
<dbReference type="RefSeq" id="WP_088858541.1">
    <property type="nucleotide sequence ID" value="NZ_CP014862.1"/>
</dbReference>
<keyword evidence="3" id="KW-1185">Reference proteome</keyword>
<accession>A0A2Z2MCM2</accession>
<organism evidence="2 3">
    <name type="scientific">Thermococcus profundus</name>
    <dbReference type="NCBI Taxonomy" id="49899"/>
    <lineage>
        <taxon>Archaea</taxon>
        <taxon>Methanobacteriati</taxon>
        <taxon>Methanobacteriota</taxon>
        <taxon>Thermococci</taxon>
        <taxon>Thermococcales</taxon>
        <taxon>Thermococcaceae</taxon>
        <taxon>Thermococcus</taxon>
    </lineage>
</organism>
<evidence type="ECO:0000313" key="2">
    <source>
        <dbReference type="EMBL" id="ASJ03283.1"/>
    </source>
</evidence>
<evidence type="ECO:0000313" key="3">
    <source>
        <dbReference type="Proteomes" id="UP000250179"/>
    </source>
</evidence>
<dbReference type="EMBL" id="CP014862">
    <property type="protein sequence ID" value="ASJ03283.1"/>
    <property type="molecule type" value="Genomic_DNA"/>
</dbReference>
<protein>
    <submittedName>
        <fullName evidence="2">Uncharacterized protein</fullName>
    </submittedName>
</protein>